<keyword evidence="3" id="KW-1185">Reference proteome</keyword>
<dbReference type="Proteomes" id="UP000035548">
    <property type="component" value="Chromosome"/>
</dbReference>
<name>A0A0G3HJN1_9CORY</name>
<accession>A0A0G3HJN1</accession>
<evidence type="ECO:0000313" key="2">
    <source>
        <dbReference type="EMBL" id="AKK11332.1"/>
    </source>
</evidence>
<organism evidence="2 3">
    <name type="scientific">Corynebacterium uterequi</name>
    <dbReference type="NCBI Taxonomy" id="1072256"/>
    <lineage>
        <taxon>Bacteria</taxon>
        <taxon>Bacillati</taxon>
        <taxon>Actinomycetota</taxon>
        <taxon>Actinomycetes</taxon>
        <taxon>Mycobacteriales</taxon>
        <taxon>Corynebacteriaceae</taxon>
        <taxon>Corynebacterium</taxon>
    </lineage>
</organism>
<gene>
    <name evidence="2" type="ORF">CUTER_06715</name>
</gene>
<evidence type="ECO:0000313" key="3">
    <source>
        <dbReference type="Proteomes" id="UP000035548"/>
    </source>
</evidence>
<reference evidence="2 3" key="1">
    <citation type="journal article" date="2015" name="Genome Announc.">
        <title>Virulence Factor Genes Detected in the Complete Genome Sequence of Corynebacterium uterequi DSM 45634, Isolated from the Uterus of a Maiden Mare.</title>
        <authorList>
            <person name="Ruckert C."/>
            <person name="Kriete M."/>
            <person name="Jaenicke S."/>
            <person name="Winkler A."/>
            <person name="Tauch A."/>
        </authorList>
    </citation>
    <scope>NUCLEOTIDE SEQUENCE [LARGE SCALE GENOMIC DNA]</scope>
    <source>
        <strain evidence="2 3">DSM 45634</strain>
    </source>
</reference>
<proteinExistence type="predicted"/>
<dbReference type="KEGG" id="cut:CUTER_06715"/>
<dbReference type="EMBL" id="CP011546">
    <property type="protein sequence ID" value="AKK11332.1"/>
    <property type="molecule type" value="Genomic_DNA"/>
</dbReference>
<dbReference type="PATRIC" id="fig|1072256.5.peg.1327"/>
<protein>
    <recommendedName>
        <fullName evidence="4">DUF4439 family protein</fullName>
    </recommendedName>
</protein>
<evidence type="ECO:0008006" key="4">
    <source>
        <dbReference type="Google" id="ProtNLM"/>
    </source>
</evidence>
<reference evidence="3" key="2">
    <citation type="submission" date="2015-05" db="EMBL/GenBank/DDBJ databases">
        <title>Complete genome sequence of Corynebacterium uterequi DSM 45634, isolated from the uterus of a maiden mare.</title>
        <authorList>
            <person name="Ruckert C."/>
            <person name="Albersmeier A."/>
            <person name="Winkler A."/>
            <person name="Tauch A."/>
        </authorList>
    </citation>
    <scope>NUCLEOTIDE SEQUENCE [LARGE SCALE GENOMIC DNA]</scope>
    <source>
        <strain evidence="3">DSM 45634</strain>
    </source>
</reference>
<dbReference type="AlphaFoldDB" id="A0A0G3HJN1"/>
<evidence type="ECO:0000256" key="1">
    <source>
        <dbReference type="SAM" id="MobiDB-lite"/>
    </source>
</evidence>
<feature type="region of interest" description="Disordered" evidence="1">
    <location>
        <begin position="262"/>
        <end position="284"/>
    </location>
</feature>
<sequence length="284" mass="29031">MIAVGVLAATVSSCSVMDSLSPRPDRELTQLALLARDDAAQAEAVGDPALADLRTGHADALDAEILRLCGVDDTGAAPASCTGDAATHATPLDDTGLNAYTSVWQDLPDESRSLVAAQAIDHLAAALADPLTELSAPKSKDDLAALKNHTGTEQAAAYTLEASAAFTNTPGVGAIMERRDHRLLALEGILGSLPVPAPAYTYEGHQLGDGAIVATEKQTLAMWTKAAAESDDPAAFLLLGADALRGFREIDPTASAVALLTQQAATPEASSAAPESSTPKASTP</sequence>
<dbReference type="STRING" id="1072256.CUTER_06715"/>